<evidence type="ECO:0000313" key="1">
    <source>
        <dbReference type="EMBL" id="VAW33708.1"/>
    </source>
</evidence>
<protein>
    <submittedName>
        <fullName evidence="1">Uncharacterized protein</fullName>
    </submittedName>
</protein>
<organism evidence="1">
    <name type="scientific">hydrothermal vent metagenome</name>
    <dbReference type="NCBI Taxonomy" id="652676"/>
    <lineage>
        <taxon>unclassified sequences</taxon>
        <taxon>metagenomes</taxon>
        <taxon>ecological metagenomes</taxon>
    </lineage>
</organism>
<proteinExistence type="predicted"/>
<dbReference type="AlphaFoldDB" id="A0A3B0US44"/>
<reference evidence="1" key="1">
    <citation type="submission" date="2018-06" db="EMBL/GenBank/DDBJ databases">
        <authorList>
            <person name="Zhirakovskaya E."/>
        </authorList>
    </citation>
    <scope>NUCLEOTIDE SEQUENCE</scope>
</reference>
<sequence length="116" mass="13506">MAVNTKGKRKVKVKGRPFIWYVEDKAKQIPQEGGLVDHTPERYLHIIATNKKFIVHYRLPKEGDPHTTLRVEGEQFPRQPGAKEVQVPRWKHDGKTYPANDFVRRLIGWCMSKEAT</sequence>
<accession>A0A3B0US44</accession>
<gene>
    <name evidence="1" type="ORF">MNBD_CHLOROFLEXI01-1140</name>
</gene>
<name>A0A3B0US44_9ZZZZ</name>
<dbReference type="EMBL" id="UOEU01000475">
    <property type="protein sequence ID" value="VAW33708.1"/>
    <property type="molecule type" value="Genomic_DNA"/>
</dbReference>